<dbReference type="OrthoDB" id="7173339at2"/>
<keyword evidence="4 8" id="KW-0812">Transmembrane</keyword>
<dbReference type="Pfam" id="PF09976">
    <property type="entry name" value="TPR_21"/>
    <property type="match status" value="1"/>
</dbReference>
<keyword evidence="7" id="KW-0143">Chaperone</keyword>
<organism evidence="10 11">
    <name type="scientific">Vineibacter terrae</name>
    <dbReference type="NCBI Taxonomy" id="2586908"/>
    <lineage>
        <taxon>Bacteria</taxon>
        <taxon>Pseudomonadati</taxon>
        <taxon>Pseudomonadota</taxon>
        <taxon>Alphaproteobacteria</taxon>
        <taxon>Hyphomicrobiales</taxon>
        <taxon>Vineibacter</taxon>
    </lineage>
</organism>
<feature type="transmembrane region" description="Helical" evidence="8">
    <location>
        <begin position="28"/>
        <end position="48"/>
    </location>
</feature>
<evidence type="ECO:0000256" key="2">
    <source>
        <dbReference type="ARBA" id="ARBA00004236"/>
    </source>
</evidence>
<reference evidence="10 11" key="1">
    <citation type="submission" date="2019-06" db="EMBL/GenBank/DDBJ databases">
        <title>New taxonomy in bacterial strain CC-CFT640, isolated from vineyard.</title>
        <authorList>
            <person name="Lin S.-Y."/>
            <person name="Tsai C.-F."/>
            <person name="Young C.-C."/>
        </authorList>
    </citation>
    <scope>NUCLEOTIDE SEQUENCE [LARGE SCALE GENOMIC DNA]</scope>
    <source>
        <strain evidence="10 11">CC-CFT640</strain>
    </source>
</reference>
<evidence type="ECO:0000256" key="6">
    <source>
        <dbReference type="ARBA" id="ARBA00023136"/>
    </source>
</evidence>
<evidence type="ECO:0000256" key="5">
    <source>
        <dbReference type="ARBA" id="ARBA00022989"/>
    </source>
</evidence>
<evidence type="ECO:0000256" key="4">
    <source>
        <dbReference type="ARBA" id="ARBA00022692"/>
    </source>
</evidence>
<dbReference type="AlphaFoldDB" id="A0A5C8PVR6"/>
<keyword evidence="6 8" id="KW-0472">Membrane</keyword>
<evidence type="ECO:0000256" key="3">
    <source>
        <dbReference type="ARBA" id="ARBA00022475"/>
    </source>
</evidence>
<evidence type="ECO:0000256" key="1">
    <source>
        <dbReference type="ARBA" id="ARBA00004167"/>
    </source>
</evidence>
<evidence type="ECO:0000256" key="8">
    <source>
        <dbReference type="SAM" id="Phobius"/>
    </source>
</evidence>
<accession>A0A5C8PVR6</accession>
<dbReference type="PANTHER" id="PTHR38035">
    <property type="entry name" value="UPF0070 PROTEIN YFGM"/>
    <property type="match status" value="1"/>
</dbReference>
<evidence type="ECO:0000256" key="7">
    <source>
        <dbReference type="ARBA" id="ARBA00023186"/>
    </source>
</evidence>
<sequence length="218" mass="23397">MADIFQEVDEALRQDRAKEWWLRHGGKAVGAAVIVVLAIAGWNGWSWYKTKERGHAGLVFTEAVQNAGKDRTASITALEKLTTGVEPYASLARLKIAQLKAEAGDHAAAASAFAAAGQTVDSPDLKDLSVLLSVMQAFNTASPDELQARLQPLTAQGRPWRASALEMMAAVAMKRNDTAAARGLYTELRDDANTPPGLRERAREMVAILGGDGGEKKN</sequence>
<protein>
    <submittedName>
        <fullName evidence="10">Tetratricopeptide repeat protein</fullName>
    </submittedName>
</protein>
<dbReference type="GO" id="GO:0044877">
    <property type="term" value="F:protein-containing complex binding"/>
    <property type="evidence" value="ECO:0007669"/>
    <property type="project" value="InterPro"/>
</dbReference>
<evidence type="ECO:0000313" key="10">
    <source>
        <dbReference type="EMBL" id="TXL82307.1"/>
    </source>
</evidence>
<dbReference type="RefSeq" id="WP_147845013.1">
    <property type="nucleotide sequence ID" value="NZ_VDUZ01000001.1"/>
</dbReference>
<keyword evidence="5 8" id="KW-1133">Transmembrane helix</keyword>
<name>A0A5C8PVR6_9HYPH</name>
<proteinExistence type="predicted"/>
<dbReference type="InterPro" id="IPR026039">
    <property type="entry name" value="YfgM"/>
</dbReference>
<dbReference type="InterPro" id="IPR018704">
    <property type="entry name" value="SecYEG/CpoB_TPR"/>
</dbReference>
<comment type="caution">
    <text evidence="10">The sequence shown here is derived from an EMBL/GenBank/DDBJ whole genome shotgun (WGS) entry which is preliminary data.</text>
</comment>
<dbReference type="Proteomes" id="UP000321638">
    <property type="component" value="Unassembled WGS sequence"/>
</dbReference>
<dbReference type="EMBL" id="VDUZ01000001">
    <property type="protein sequence ID" value="TXL82307.1"/>
    <property type="molecule type" value="Genomic_DNA"/>
</dbReference>
<keyword evidence="3" id="KW-1003">Cell membrane</keyword>
<keyword evidence="11" id="KW-1185">Reference proteome</keyword>
<dbReference type="PANTHER" id="PTHR38035:SF1">
    <property type="entry name" value="ANCILLARY SECYEG TRANSLOCON SUBUNIT"/>
    <property type="match status" value="1"/>
</dbReference>
<evidence type="ECO:0000259" key="9">
    <source>
        <dbReference type="Pfam" id="PF09976"/>
    </source>
</evidence>
<dbReference type="GO" id="GO:0005886">
    <property type="term" value="C:plasma membrane"/>
    <property type="evidence" value="ECO:0007669"/>
    <property type="project" value="UniProtKB-SubCell"/>
</dbReference>
<evidence type="ECO:0000313" key="11">
    <source>
        <dbReference type="Proteomes" id="UP000321638"/>
    </source>
</evidence>
<feature type="domain" description="Ancillary SecYEG translocon subunit/Cell division coordinator CpoB TPR" evidence="9">
    <location>
        <begin position="18"/>
        <end position="187"/>
    </location>
</feature>
<comment type="subcellular location">
    <subcellularLocation>
        <location evidence="2">Cell membrane</location>
    </subcellularLocation>
    <subcellularLocation>
        <location evidence="1">Membrane</location>
        <topology evidence="1">Single-pass membrane protein</topology>
    </subcellularLocation>
</comment>
<gene>
    <name evidence="10" type="ORF">FHP25_01010</name>
</gene>